<feature type="transmembrane region" description="Helical" evidence="6">
    <location>
        <begin position="377"/>
        <end position="400"/>
    </location>
</feature>
<reference evidence="7" key="2">
    <citation type="journal article" date="2022" name="Sci. Total Environ.">
        <title>Prevalence, transmission, and molecular epidemiology of tet(X)-positive bacteria among humans, animals, and environmental niches in China: An epidemiological, and genomic-based study.</title>
        <authorList>
            <person name="Dong N."/>
            <person name="Zeng Y."/>
            <person name="Cai C."/>
            <person name="Sun C."/>
            <person name="Lu J."/>
            <person name="Liu C."/>
            <person name="Zhou H."/>
            <person name="Sun Q."/>
            <person name="Shu L."/>
            <person name="Wang H."/>
            <person name="Wang Y."/>
            <person name="Wang S."/>
            <person name="Wu C."/>
            <person name="Chan E.W."/>
            <person name="Chen G."/>
            <person name="Shen Z."/>
            <person name="Chen S."/>
            <person name="Zhang R."/>
        </authorList>
    </citation>
    <scope>NUCLEOTIDE SEQUENCE</scope>
    <source>
        <strain evidence="7">R655-4</strain>
    </source>
</reference>
<evidence type="ECO:0000313" key="8">
    <source>
        <dbReference type="Proteomes" id="UP001170959"/>
    </source>
</evidence>
<protein>
    <submittedName>
        <fullName evidence="7">Oligosaccharide flippase family protein</fullName>
    </submittedName>
</protein>
<evidence type="ECO:0000256" key="3">
    <source>
        <dbReference type="ARBA" id="ARBA00022692"/>
    </source>
</evidence>
<feature type="transmembrane region" description="Helical" evidence="6">
    <location>
        <begin position="279"/>
        <end position="298"/>
    </location>
</feature>
<gene>
    <name evidence="7" type="ORF">HX001_12620</name>
</gene>
<dbReference type="PANTHER" id="PTHR30250:SF11">
    <property type="entry name" value="O-ANTIGEN TRANSPORTER-RELATED"/>
    <property type="match status" value="1"/>
</dbReference>
<dbReference type="Proteomes" id="UP001170959">
    <property type="component" value="Unassembled WGS sequence"/>
</dbReference>
<dbReference type="Pfam" id="PF01943">
    <property type="entry name" value="Polysacc_synt"/>
    <property type="match status" value="1"/>
</dbReference>
<feature type="transmembrane region" description="Helical" evidence="6">
    <location>
        <begin position="191"/>
        <end position="212"/>
    </location>
</feature>
<keyword evidence="5 6" id="KW-0472">Membrane</keyword>
<reference evidence="7" key="1">
    <citation type="submission" date="2020-06" db="EMBL/GenBank/DDBJ databases">
        <authorList>
            <person name="Dong N."/>
        </authorList>
    </citation>
    <scope>NUCLEOTIDE SEQUENCE</scope>
    <source>
        <strain evidence="7">R655-4</strain>
    </source>
</reference>
<dbReference type="GO" id="GO:0005886">
    <property type="term" value="C:plasma membrane"/>
    <property type="evidence" value="ECO:0007669"/>
    <property type="project" value="UniProtKB-SubCell"/>
</dbReference>
<organism evidence="7 8">
    <name type="scientific">Empedobacter brevis</name>
    <dbReference type="NCBI Taxonomy" id="247"/>
    <lineage>
        <taxon>Bacteria</taxon>
        <taxon>Pseudomonadati</taxon>
        <taxon>Bacteroidota</taxon>
        <taxon>Flavobacteriia</taxon>
        <taxon>Flavobacteriales</taxon>
        <taxon>Weeksellaceae</taxon>
        <taxon>Empedobacter</taxon>
    </lineage>
</organism>
<comment type="subcellular location">
    <subcellularLocation>
        <location evidence="1">Cell membrane</location>
        <topology evidence="1">Multi-pass membrane protein</topology>
    </subcellularLocation>
</comment>
<feature type="transmembrane region" description="Helical" evidence="6">
    <location>
        <begin position="233"/>
        <end position="259"/>
    </location>
</feature>
<evidence type="ECO:0000256" key="6">
    <source>
        <dbReference type="SAM" id="Phobius"/>
    </source>
</evidence>
<feature type="transmembrane region" description="Helical" evidence="6">
    <location>
        <begin position="135"/>
        <end position="159"/>
    </location>
</feature>
<dbReference type="InterPro" id="IPR050833">
    <property type="entry name" value="Poly_Biosynth_Transport"/>
</dbReference>
<evidence type="ECO:0000313" key="7">
    <source>
        <dbReference type="EMBL" id="MDM1073325.1"/>
    </source>
</evidence>
<keyword evidence="3 6" id="KW-0812">Transmembrane</keyword>
<evidence type="ECO:0000256" key="5">
    <source>
        <dbReference type="ARBA" id="ARBA00023136"/>
    </source>
</evidence>
<dbReference type="RefSeq" id="WP_286493953.1">
    <property type="nucleotide sequence ID" value="NZ_DAMCAC010000006.1"/>
</dbReference>
<feature type="transmembrane region" description="Helical" evidence="6">
    <location>
        <begin position="318"/>
        <end position="336"/>
    </location>
</feature>
<feature type="transmembrane region" description="Helical" evidence="6">
    <location>
        <begin position="462"/>
        <end position="484"/>
    </location>
</feature>
<feature type="transmembrane region" description="Helical" evidence="6">
    <location>
        <begin position="61"/>
        <end position="83"/>
    </location>
</feature>
<dbReference type="InterPro" id="IPR002797">
    <property type="entry name" value="Polysacc_synth"/>
</dbReference>
<feature type="transmembrane region" description="Helical" evidence="6">
    <location>
        <begin position="437"/>
        <end position="456"/>
    </location>
</feature>
<evidence type="ECO:0000256" key="1">
    <source>
        <dbReference type="ARBA" id="ARBA00004651"/>
    </source>
</evidence>
<dbReference type="PANTHER" id="PTHR30250">
    <property type="entry name" value="PST FAMILY PREDICTED COLANIC ACID TRANSPORTER"/>
    <property type="match status" value="1"/>
</dbReference>
<feature type="transmembrane region" description="Helical" evidence="6">
    <location>
        <begin position="406"/>
        <end position="425"/>
    </location>
</feature>
<name>A0AAJ1VA04_9FLAO</name>
<feature type="transmembrane region" description="Helical" evidence="6">
    <location>
        <begin position="23"/>
        <end position="49"/>
    </location>
</feature>
<feature type="transmembrane region" description="Helical" evidence="6">
    <location>
        <begin position="166"/>
        <end position="185"/>
    </location>
</feature>
<feature type="transmembrane region" description="Helical" evidence="6">
    <location>
        <begin position="348"/>
        <end position="365"/>
    </location>
</feature>
<dbReference type="AlphaFoldDB" id="A0AAJ1VA04"/>
<feature type="transmembrane region" description="Helical" evidence="6">
    <location>
        <begin position="104"/>
        <end position="123"/>
    </location>
</feature>
<dbReference type="EMBL" id="JACAGJ010000006">
    <property type="protein sequence ID" value="MDM1073325.1"/>
    <property type="molecule type" value="Genomic_DNA"/>
</dbReference>
<keyword evidence="4 6" id="KW-1133">Transmembrane helix</keyword>
<proteinExistence type="predicted"/>
<evidence type="ECO:0000256" key="4">
    <source>
        <dbReference type="ARBA" id="ARBA00022989"/>
    </source>
</evidence>
<evidence type="ECO:0000256" key="2">
    <source>
        <dbReference type="ARBA" id="ARBA00022475"/>
    </source>
</evidence>
<accession>A0AAJ1VA04</accession>
<comment type="caution">
    <text evidence="7">The sequence shown here is derived from an EMBL/GenBank/DDBJ whole genome shotgun (WGS) entry which is preliminary data.</text>
</comment>
<keyword evidence="2" id="KW-1003">Cell membrane</keyword>
<sequence length="498" mass="56177">MNLHSIYKKILGSGNQKKIIKGVLWTFLGTLISKGFIFIALFLVARILSVDEYGKLGLLQSYINTFSMISLASFGVTATKYLALYAENEKLKASQIYSLTRSSVFIIALVILILSIIFNNSIGNYIVGNQSMSNEVLLCAFAIFFSSLNGLQTGALAGLENFKSISIVNMVNGLLSLPLILFSAYRYGVFGVVVSLVLINFSIWLCSAILLQKELNRKNITFTTKGLKGHLETVYNFTLPSFISSMMLSPVVLICNSLLIKYSSKGYYELGIYNASFNFSQVATLLLGVIGQVTYPMAIKNFGKENKKFEFFNINQSYIIVVIIFLPIIILPDIFSGLYGNKYQNNEMYISLMFVSLSTIIIGQRQGIARNFAAGNLMWFSVFSNFIWAVTSIAFCYLLLDYGAKGRAIGFFIGYLINSIIFIPYYLNKKLIHRDLLISKTNLAILLIVVSSYLSFIYIENYFIRIGIMIVMLLFSLLSFYKWFKNYTDVRKNNIQIE</sequence>